<reference evidence="14 15" key="1">
    <citation type="journal article" date="2023" name="G3 (Bethesda)">
        <title>A high-quality reference genome for the fission yeast Schizosaccharomyces osmophilus.</title>
        <authorList>
            <person name="Jia G.S."/>
            <person name="Zhang W.C."/>
            <person name="Liang Y."/>
            <person name="Liu X.H."/>
            <person name="Rhind N."/>
            <person name="Pidoux A."/>
            <person name="Brysch-Herzberg M."/>
            <person name="Du L.L."/>
        </authorList>
    </citation>
    <scope>NUCLEOTIDE SEQUENCE [LARGE SCALE GENOMIC DNA]</scope>
    <source>
        <strain evidence="14 15">CBS 15793</strain>
    </source>
</reference>
<evidence type="ECO:0000256" key="11">
    <source>
        <dbReference type="SAM" id="Coils"/>
    </source>
</evidence>
<proteinExistence type="inferred from homology"/>
<keyword evidence="5 10" id="KW-0472">Membrane</keyword>
<name>A0AAE9WAE4_9SCHI</name>
<dbReference type="InterPro" id="IPR036388">
    <property type="entry name" value="WH-like_DNA-bd_sf"/>
</dbReference>
<dbReference type="GO" id="GO:0005778">
    <property type="term" value="C:peroxisomal membrane"/>
    <property type="evidence" value="ECO:0007669"/>
    <property type="project" value="UniProtKB-SubCell"/>
</dbReference>
<dbReference type="GeneID" id="80874094"/>
<dbReference type="Gene3D" id="1.10.10.10">
    <property type="entry name" value="Winged helix-like DNA-binding domain superfamily/Winged helix DNA-binding domain"/>
    <property type="match status" value="1"/>
</dbReference>
<evidence type="ECO:0000256" key="2">
    <source>
        <dbReference type="ARBA" id="ARBA00022448"/>
    </source>
</evidence>
<comment type="similarity">
    <text evidence="1 10">Belongs to the peroxin-14 family.</text>
</comment>
<keyword evidence="6 10" id="KW-0576">Peroxisome</keyword>
<evidence type="ECO:0000256" key="4">
    <source>
        <dbReference type="ARBA" id="ARBA00023010"/>
    </source>
</evidence>
<evidence type="ECO:0000259" key="13">
    <source>
        <dbReference type="Pfam" id="PF04695"/>
    </source>
</evidence>
<sequence>MNQDLLKNAVEFLRQDSITNAPDAKKVEFLSSKGLNQDEIQNAIALAQSPMYNAMKNCSNSENTLTRDWRDWFIMGVISGGFAWSACTLVKKYLVPMLEPPSPNAYEEDKNALDRRFEEAEKTLDSLSETTKNLAEKTEKNQDDLDGALDDLEETLSTLRRDSDQRDREIARISHDVYTMSAKTLPQSLELIQKSQEEALKKLTEEVKQLQSLQQNLPTSSESLNGAAINTDNVKQVPNLQNASNEEEATSSLPEWQVSMRAQATDDVNFS</sequence>
<dbReference type="Proteomes" id="UP001212411">
    <property type="component" value="Chromosome 1"/>
</dbReference>
<dbReference type="KEGG" id="som:SOMG_00611"/>
<gene>
    <name evidence="14" type="ORF">SOMG_00611</name>
</gene>
<evidence type="ECO:0000256" key="8">
    <source>
        <dbReference type="ARBA" id="ARBA00029691"/>
    </source>
</evidence>
<dbReference type="PANTHER" id="PTHR23058">
    <property type="entry name" value="PEROXISOMAL MEMBRANE PROTEIN PEX14"/>
    <property type="match status" value="1"/>
</dbReference>
<keyword evidence="4" id="KW-0811">Translocation</keyword>
<evidence type="ECO:0000256" key="10">
    <source>
        <dbReference type="RuleBase" id="RU367032"/>
    </source>
</evidence>
<evidence type="ECO:0000256" key="6">
    <source>
        <dbReference type="ARBA" id="ARBA00023140"/>
    </source>
</evidence>
<dbReference type="GO" id="GO:0005102">
    <property type="term" value="F:signaling receptor binding"/>
    <property type="evidence" value="ECO:0007669"/>
    <property type="project" value="TreeGrafter"/>
</dbReference>
<evidence type="ECO:0000256" key="12">
    <source>
        <dbReference type="SAM" id="MobiDB-lite"/>
    </source>
</evidence>
<evidence type="ECO:0000256" key="1">
    <source>
        <dbReference type="ARBA" id="ARBA00005443"/>
    </source>
</evidence>
<feature type="coiled-coil region" evidence="11">
    <location>
        <begin position="110"/>
        <end position="169"/>
    </location>
</feature>
<feature type="domain" description="Peroxisome membrane anchor protein Pex14p N-terminal" evidence="13">
    <location>
        <begin position="2"/>
        <end position="44"/>
    </location>
</feature>
<accession>A0AAE9WAE4</accession>
<dbReference type="AlphaFoldDB" id="A0AAE9WAE4"/>
<dbReference type="GO" id="GO:1990429">
    <property type="term" value="C:peroxisomal importomer complex"/>
    <property type="evidence" value="ECO:0007669"/>
    <property type="project" value="TreeGrafter"/>
</dbReference>
<keyword evidence="2 10" id="KW-0813">Transport</keyword>
<dbReference type="EMBL" id="CP115611">
    <property type="protein sequence ID" value="WBW71622.1"/>
    <property type="molecule type" value="Genomic_DNA"/>
</dbReference>
<evidence type="ECO:0000313" key="14">
    <source>
        <dbReference type="EMBL" id="WBW71622.1"/>
    </source>
</evidence>
<dbReference type="RefSeq" id="XP_056035865.1">
    <property type="nucleotide sequence ID" value="XM_056179405.1"/>
</dbReference>
<organism evidence="14 15">
    <name type="scientific">Schizosaccharomyces osmophilus</name>
    <dbReference type="NCBI Taxonomy" id="2545709"/>
    <lineage>
        <taxon>Eukaryota</taxon>
        <taxon>Fungi</taxon>
        <taxon>Dikarya</taxon>
        <taxon>Ascomycota</taxon>
        <taxon>Taphrinomycotina</taxon>
        <taxon>Schizosaccharomycetes</taxon>
        <taxon>Schizosaccharomycetales</taxon>
        <taxon>Schizosaccharomycetaceae</taxon>
        <taxon>Schizosaccharomyces</taxon>
    </lineage>
</organism>
<protein>
    <recommendedName>
        <fullName evidence="7 10">Peroxisomal membrane protein PEX14</fullName>
    </recommendedName>
    <alternativeName>
        <fullName evidence="8 10">Peroxin-14</fullName>
    </alternativeName>
</protein>
<keyword evidence="15" id="KW-1185">Reference proteome</keyword>
<evidence type="ECO:0000313" key="15">
    <source>
        <dbReference type="Proteomes" id="UP001212411"/>
    </source>
</evidence>
<dbReference type="InterPro" id="IPR025655">
    <property type="entry name" value="PEX14"/>
</dbReference>
<evidence type="ECO:0000256" key="5">
    <source>
        <dbReference type="ARBA" id="ARBA00023136"/>
    </source>
</evidence>
<dbReference type="GO" id="GO:0016560">
    <property type="term" value="P:protein import into peroxisome matrix, docking"/>
    <property type="evidence" value="ECO:0007669"/>
    <property type="project" value="UniProtKB-UniRule"/>
</dbReference>
<keyword evidence="11" id="KW-0175">Coiled coil</keyword>
<dbReference type="PANTHER" id="PTHR23058:SF0">
    <property type="entry name" value="PEROXISOMAL MEMBRANE PROTEIN PEX14"/>
    <property type="match status" value="1"/>
</dbReference>
<dbReference type="Pfam" id="PF04695">
    <property type="entry name" value="Pex14_N"/>
    <property type="match status" value="1"/>
</dbReference>
<comment type="subcellular location">
    <subcellularLocation>
        <location evidence="9 10">Peroxisome membrane</location>
    </subcellularLocation>
</comment>
<dbReference type="InterPro" id="IPR006785">
    <property type="entry name" value="Pex14_N"/>
</dbReference>
<evidence type="ECO:0000256" key="3">
    <source>
        <dbReference type="ARBA" id="ARBA00022927"/>
    </source>
</evidence>
<feature type="region of interest" description="Disordered" evidence="12">
    <location>
        <begin position="214"/>
        <end position="271"/>
    </location>
</feature>
<evidence type="ECO:0000256" key="7">
    <source>
        <dbReference type="ARBA" id="ARBA00029502"/>
    </source>
</evidence>
<keyword evidence="3 10" id="KW-0653">Protein transport</keyword>
<comment type="function">
    <text evidence="10">Component of the PEX13-PEX14 docking complex, a translocon channel that specifically mediates the import of peroxisomal cargo proteins bound to PEX5 receptor. The PEX13-PEX14 docking complex forms a large import pore which can be opened to a diameter of about 9 nm. Mechanistically, PEX5 receptor along with cargo proteins associates with the PEX14 subunit of the PEX13-PEX14 docking complex in the cytosol, leading to the insertion of the receptor into the organelle membrane with the concomitant translocation of the cargo into the peroxisome matrix.</text>
</comment>
<evidence type="ECO:0000256" key="9">
    <source>
        <dbReference type="ARBA" id="ARBA00046271"/>
    </source>
</evidence>